<protein>
    <submittedName>
        <fullName evidence="1">Uncharacterized protein</fullName>
    </submittedName>
</protein>
<reference evidence="1" key="1">
    <citation type="submission" date="2021-09" db="EMBL/GenBank/DDBJ databases">
        <title>The genome of Mauremys mutica provides insights into the evolution of semi-aquatic lifestyle.</title>
        <authorList>
            <person name="Gong S."/>
            <person name="Gao Y."/>
        </authorList>
    </citation>
    <scope>NUCLEOTIDE SEQUENCE</scope>
    <source>
        <strain evidence="1">MM-2020</strain>
        <tissue evidence="1">Muscle</tissue>
    </source>
</reference>
<evidence type="ECO:0000313" key="2">
    <source>
        <dbReference type="Proteomes" id="UP000827986"/>
    </source>
</evidence>
<dbReference type="AlphaFoldDB" id="A0A9D3XMP3"/>
<proteinExistence type="predicted"/>
<dbReference type="EMBL" id="JAHDVG010000467">
    <property type="protein sequence ID" value="KAH1182286.1"/>
    <property type="molecule type" value="Genomic_DNA"/>
</dbReference>
<gene>
    <name evidence="1" type="ORF">KIL84_010040</name>
</gene>
<name>A0A9D3XMP3_9SAUR</name>
<keyword evidence="2" id="KW-1185">Reference proteome</keyword>
<comment type="caution">
    <text evidence="1">The sequence shown here is derived from an EMBL/GenBank/DDBJ whole genome shotgun (WGS) entry which is preliminary data.</text>
</comment>
<accession>A0A9D3XMP3</accession>
<evidence type="ECO:0000313" key="1">
    <source>
        <dbReference type="EMBL" id="KAH1182286.1"/>
    </source>
</evidence>
<organism evidence="1 2">
    <name type="scientific">Mauremys mutica</name>
    <name type="common">yellowpond turtle</name>
    <dbReference type="NCBI Taxonomy" id="74926"/>
    <lineage>
        <taxon>Eukaryota</taxon>
        <taxon>Metazoa</taxon>
        <taxon>Chordata</taxon>
        <taxon>Craniata</taxon>
        <taxon>Vertebrata</taxon>
        <taxon>Euteleostomi</taxon>
        <taxon>Archelosauria</taxon>
        <taxon>Testudinata</taxon>
        <taxon>Testudines</taxon>
        <taxon>Cryptodira</taxon>
        <taxon>Durocryptodira</taxon>
        <taxon>Testudinoidea</taxon>
        <taxon>Geoemydidae</taxon>
        <taxon>Geoemydinae</taxon>
        <taxon>Mauremys</taxon>
    </lineage>
</organism>
<dbReference type="Proteomes" id="UP000827986">
    <property type="component" value="Unassembled WGS sequence"/>
</dbReference>
<sequence length="149" mass="16965">MDRLQASHWIIARRKNSPGTDIFHNDNGDCIIRSDLGCYLQTKDLLDNIQIQKLHPSCEGGPYRVVTDLSMDENPQVFDLNPRCCGGEHYGRTGLGFFIIFQNQGEIQWVNDLRTAADEQTSVLPLKCCKGLYYFGIQELLTLIKVDEK</sequence>